<evidence type="ECO:0000313" key="2">
    <source>
        <dbReference type="Proteomes" id="UP000828251"/>
    </source>
</evidence>
<accession>A0A9D4AN56</accession>
<gene>
    <name evidence="1" type="ORF">J1N35_002137</name>
</gene>
<proteinExistence type="predicted"/>
<dbReference type="OrthoDB" id="998851at2759"/>
<dbReference type="Proteomes" id="UP000828251">
    <property type="component" value="Unassembled WGS sequence"/>
</dbReference>
<protein>
    <submittedName>
        <fullName evidence="1">Uncharacterized protein</fullName>
    </submittedName>
</protein>
<reference evidence="1 2" key="1">
    <citation type="journal article" date="2021" name="Plant Biotechnol. J.">
        <title>Multi-omics assisted identification of the key and species-specific regulatory components of drought-tolerant mechanisms in Gossypium stocksii.</title>
        <authorList>
            <person name="Yu D."/>
            <person name="Ke L."/>
            <person name="Zhang D."/>
            <person name="Wu Y."/>
            <person name="Sun Y."/>
            <person name="Mei J."/>
            <person name="Sun J."/>
            <person name="Sun Y."/>
        </authorList>
    </citation>
    <scope>NUCLEOTIDE SEQUENCE [LARGE SCALE GENOMIC DNA]</scope>
    <source>
        <strain evidence="2">cv. E1</strain>
        <tissue evidence="1">Leaf</tissue>
    </source>
</reference>
<name>A0A9D4AN56_9ROSI</name>
<comment type="caution">
    <text evidence="1">The sequence shown here is derived from an EMBL/GenBank/DDBJ whole genome shotgun (WGS) entry which is preliminary data.</text>
</comment>
<sequence>MNELYEKDPNDNILVELSEIQLGLNLEVDKDELFWEQKARVNWLTNSDKNNTFFHKVASGQKKSNKIVSIESGEGCWVSEEEKVMKIFSTYFIELFTTSPIGHTLRIYANVQRKISLDMNEELLLPFRLEEIRVAVKSMAPIKALGMMLQLGFHDNWVILVMRCVTSVSYTVGVNEGTSDRFLLSKGGYILFGNASREGVENVHKVVLEHENASG</sequence>
<keyword evidence="2" id="KW-1185">Reference proteome</keyword>
<evidence type="ECO:0000313" key="1">
    <source>
        <dbReference type="EMBL" id="KAH1130759.1"/>
    </source>
</evidence>
<dbReference type="AlphaFoldDB" id="A0A9D4AN56"/>
<dbReference type="EMBL" id="JAIQCV010000001">
    <property type="protein sequence ID" value="KAH1130759.1"/>
    <property type="molecule type" value="Genomic_DNA"/>
</dbReference>
<organism evidence="1 2">
    <name type="scientific">Gossypium stocksii</name>
    <dbReference type="NCBI Taxonomy" id="47602"/>
    <lineage>
        <taxon>Eukaryota</taxon>
        <taxon>Viridiplantae</taxon>
        <taxon>Streptophyta</taxon>
        <taxon>Embryophyta</taxon>
        <taxon>Tracheophyta</taxon>
        <taxon>Spermatophyta</taxon>
        <taxon>Magnoliopsida</taxon>
        <taxon>eudicotyledons</taxon>
        <taxon>Gunneridae</taxon>
        <taxon>Pentapetalae</taxon>
        <taxon>rosids</taxon>
        <taxon>malvids</taxon>
        <taxon>Malvales</taxon>
        <taxon>Malvaceae</taxon>
        <taxon>Malvoideae</taxon>
        <taxon>Gossypium</taxon>
    </lineage>
</organism>